<dbReference type="InterPro" id="IPR052021">
    <property type="entry name" value="Type-I_RS_S_subunit"/>
</dbReference>
<keyword evidence="3" id="KW-0238">DNA-binding</keyword>
<protein>
    <submittedName>
        <fullName evidence="5">Restriction endonuclease subunit S</fullName>
    </submittedName>
</protein>
<proteinExistence type="inferred from homology"/>
<dbReference type="GO" id="GO:0003677">
    <property type="term" value="F:DNA binding"/>
    <property type="evidence" value="ECO:0007669"/>
    <property type="project" value="UniProtKB-KW"/>
</dbReference>
<evidence type="ECO:0000256" key="3">
    <source>
        <dbReference type="ARBA" id="ARBA00023125"/>
    </source>
</evidence>
<name>A0A7T0GYA8_9ENTR</name>
<reference evidence="5" key="1">
    <citation type="submission" date="2020-09" db="EMBL/GenBank/DDBJ databases">
        <title>First Report of a novel Colistin-Resistant species of Enterobacter cloacae complex Producing MCR-5 isolated from hospital sewage water.</title>
        <authorList>
            <person name="Zhou K."/>
        </authorList>
    </citation>
    <scope>NUCLEOTIDE SEQUENCE [LARGE SCALE GENOMIC DNA]</scope>
    <source>
        <strain evidence="5">HSW1412</strain>
    </source>
</reference>
<sequence length="399" mass="44801">MSEWVVKNLDEVVEYFIDYRGKTPVKTGSGIPLITAKIVKDGCLQTPTEFISVEDYPLWMTRGYPEVNDVVLTTEAPLGEVALIKNKNVALAQRIITLRGYKNILDNKFLKYWLQSEQGQYELESRASGTTVFGIKSSILKKIPISLPPYNEQVAISSVLYSIDEKIDLLHRQNKTLESMAETLFRQWFDVDSNEKWQEKNVLDIFTLVGGGTPKTSVAEYWTDEIPWISGGDISSAHQGYLYRTEKSISLAGLQNSSAKLLPKNSTVISARGTVGKYALLARDMAFSQSNYGIVSKIGSYPFFIYLLVGFIVDDLLAAAYGSVFDTITTRTFESVNLKFPSLNSIEKFNKEVASLFNKKEINTSQIKILEKLRDTLLPKLMSGEVRVRYAEEEISAVA</sequence>
<feature type="domain" description="Type I restriction modification DNA specificity" evidence="4">
    <location>
        <begin position="1"/>
        <end position="178"/>
    </location>
</feature>
<dbReference type="Pfam" id="PF01420">
    <property type="entry name" value="Methylase_S"/>
    <property type="match status" value="2"/>
</dbReference>
<dbReference type="Gene3D" id="1.10.287.1120">
    <property type="entry name" value="Bipartite methylase S protein"/>
    <property type="match status" value="1"/>
</dbReference>
<evidence type="ECO:0000259" key="4">
    <source>
        <dbReference type="Pfam" id="PF01420"/>
    </source>
</evidence>
<gene>
    <name evidence="5" type="ORF">IDM36_17460</name>
</gene>
<feature type="domain" description="Type I restriction modification DNA specificity" evidence="4">
    <location>
        <begin position="194"/>
        <end position="362"/>
    </location>
</feature>
<keyword evidence="2" id="KW-0680">Restriction system</keyword>
<dbReference type="Gene3D" id="3.90.220.20">
    <property type="entry name" value="DNA methylase specificity domains"/>
    <property type="match status" value="2"/>
</dbReference>
<dbReference type="GO" id="GO:0009307">
    <property type="term" value="P:DNA restriction-modification system"/>
    <property type="evidence" value="ECO:0007669"/>
    <property type="project" value="UniProtKB-KW"/>
</dbReference>
<dbReference type="PANTHER" id="PTHR30408:SF12">
    <property type="entry name" value="TYPE I RESTRICTION ENZYME MJAVIII SPECIFICITY SUBUNIT"/>
    <property type="match status" value="1"/>
</dbReference>
<accession>A0A7T0GYA8</accession>
<dbReference type="GO" id="GO:0004519">
    <property type="term" value="F:endonuclease activity"/>
    <property type="evidence" value="ECO:0007669"/>
    <property type="project" value="UniProtKB-KW"/>
</dbReference>
<dbReference type="PANTHER" id="PTHR30408">
    <property type="entry name" value="TYPE-1 RESTRICTION ENZYME ECOKI SPECIFICITY PROTEIN"/>
    <property type="match status" value="1"/>
</dbReference>
<dbReference type="EMBL" id="CP061801">
    <property type="protein sequence ID" value="QPJ99666.1"/>
    <property type="molecule type" value="Genomic_DNA"/>
</dbReference>
<dbReference type="AlphaFoldDB" id="A0A7T0GYA8"/>
<evidence type="ECO:0000256" key="2">
    <source>
        <dbReference type="ARBA" id="ARBA00022747"/>
    </source>
</evidence>
<dbReference type="CDD" id="cd17246">
    <property type="entry name" value="RMtype1_S_SonII-TRD2-CR2_like"/>
    <property type="match status" value="1"/>
</dbReference>
<dbReference type="InterPro" id="IPR044946">
    <property type="entry name" value="Restrct_endonuc_typeI_TRD_sf"/>
</dbReference>
<evidence type="ECO:0000313" key="5">
    <source>
        <dbReference type="EMBL" id="QPJ99666.1"/>
    </source>
</evidence>
<dbReference type="CDD" id="cd17243">
    <property type="entry name" value="RMtype1_S_AchA6I-TRD2-CR2_like"/>
    <property type="match status" value="1"/>
</dbReference>
<keyword evidence="5" id="KW-0378">Hydrolase</keyword>
<keyword evidence="5" id="KW-0540">Nuclease</keyword>
<comment type="similarity">
    <text evidence="1">Belongs to the type-I restriction system S methylase family.</text>
</comment>
<keyword evidence="5" id="KW-0255">Endonuclease</keyword>
<dbReference type="SUPFAM" id="SSF116734">
    <property type="entry name" value="DNA methylase specificity domain"/>
    <property type="match status" value="2"/>
</dbReference>
<dbReference type="InterPro" id="IPR000055">
    <property type="entry name" value="Restrct_endonuc_typeI_TRD"/>
</dbReference>
<evidence type="ECO:0000256" key="1">
    <source>
        <dbReference type="ARBA" id="ARBA00010923"/>
    </source>
</evidence>
<dbReference type="REBASE" id="470683">
    <property type="entry name" value="S.Emo1412ORF17455P"/>
</dbReference>
<organism evidence="5">
    <name type="scientific">Enterobacter mori</name>
    <dbReference type="NCBI Taxonomy" id="539813"/>
    <lineage>
        <taxon>Bacteria</taxon>
        <taxon>Pseudomonadati</taxon>
        <taxon>Pseudomonadota</taxon>
        <taxon>Gammaproteobacteria</taxon>
        <taxon>Enterobacterales</taxon>
        <taxon>Enterobacteriaceae</taxon>
        <taxon>Enterobacter</taxon>
    </lineage>
</organism>